<protein>
    <recommendedName>
        <fullName evidence="3">B30.2/SPRY domain-containing protein</fullName>
    </recommendedName>
</protein>
<reference evidence="1 2" key="2">
    <citation type="journal article" date="2018" name="New Phytol.">
        <title>High intraspecific genome diversity in the model arbuscular mycorrhizal symbiont Rhizophagus irregularis.</title>
        <authorList>
            <person name="Chen E.C.H."/>
            <person name="Morin E."/>
            <person name="Beaudet D."/>
            <person name="Noel J."/>
            <person name="Yildirir G."/>
            <person name="Ndikumana S."/>
            <person name="Charron P."/>
            <person name="St-Onge C."/>
            <person name="Giorgi J."/>
            <person name="Kruger M."/>
            <person name="Marton T."/>
            <person name="Ropars J."/>
            <person name="Grigoriev I.V."/>
            <person name="Hainaut M."/>
            <person name="Henrissat B."/>
            <person name="Roux C."/>
            <person name="Martin F."/>
            <person name="Corradi N."/>
        </authorList>
    </citation>
    <scope>NUCLEOTIDE SEQUENCE [LARGE SCALE GENOMIC DNA]</scope>
    <source>
        <strain evidence="1 2">DAOM 197198</strain>
    </source>
</reference>
<organism evidence="1 2">
    <name type="scientific">Rhizophagus irregularis (strain DAOM 181602 / DAOM 197198 / MUCL 43194)</name>
    <name type="common">Arbuscular mycorrhizal fungus</name>
    <name type="synonym">Glomus intraradices</name>
    <dbReference type="NCBI Taxonomy" id="747089"/>
    <lineage>
        <taxon>Eukaryota</taxon>
        <taxon>Fungi</taxon>
        <taxon>Fungi incertae sedis</taxon>
        <taxon>Mucoromycota</taxon>
        <taxon>Glomeromycotina</taxon>
        <taxon>Glomeromycetes</taxon>
        <taxon>Glomerales</taxon>
        <taxon>Glomeraceae</taxon>
        <taxon>Rhizophagus</taxon>
    </lineage>
</organism>
<evidence type="ECO:0000313" key="2">
    <source>
        <dbReference type="Proteomes" id="UP000018888"/>
    </source>
</evidence>
<dbReference type="Proteomes" id="UP000018888">
    <property type="component" value="Unassembled WGS sequence"/>
</dbReference>
<dbReference type="InterPro" id="IPR043136">
    <property type="entry name" value="B30.2/SPRY_sf"/>
</dbReference>
<dbReference type="AlphaFoldDB" id="A0A2P4PU17"/>
<proteinExistence type="predicted"/>
<comment type="caution">
    <text evidence="1">The sequence shown here is derived from an EMBL/GenBank/DDBJ whole genome shotgun (WGS) entry which is preliminary data.</text>
</comment>
<keyword evidence="2" id="KW-1185">Reference proteome</keyword>
<gene>
    <name evidence="1" type="ORF">GLOIN_2v1777850</name>
</gene>
<reference evidence="1 2" key="1">
    <citation type="journal article" date="2013" name="Proc. Natl. Acad. Sci. U.S.A.">
        <title>Genome of an arbuscular mycorrhizal fungus provides insight into the oldest plant symbiosis.</title>
        <authorList>
            <person name="Tisserant E."/>
            <person name="Malbreil M."/>
            <person name="Kuo A."/>
            <person name="Kohler A."/>
            <person name="Symeonidi A."/>
            <person name="Balestrini R."/>
            <person name="Charron P."/>
            <person name="Duensing N."/>
            <person name="Frei Dit Frey N."/>
            <person name="Gianinazzi-Pearson V."/>
            <person name="Gilbert L.B."/>
            <person name="Handa Y."/>
            <person name="Herr J.R."/>
            <person name="Hijri M."/>
            <person name="Koul R."/>
            <person name="Kawaguchi M."/>
            <person name="Krajinski F."/>
            <person name="Lammers P.J."/>
            <person name="Masclaux F.G."/>
            <person name="Murat C."/>
            <person name="Morin E."/>
            <person name="Ndikumana S."/>
            <person name="Pagni M."/>
            <person name="Petitpierre D."/>
            <person name="Requena N."/>
            <person name="Rosikiewicz P."/>
            <person name="Riley R."/>
            <person name="Saito K."/>
            <person name="San Clemente H."/>
            <person name="Shapiro H."/>
            <person name="van Tuinen D."/>
            <person name="Becard G."/>
            <person name="Bonfante P."/>
            <person name="Paszkowski U."/>
            <person name="Shachar-Hill Y.Y."/>
            <person name="Tuskan G.A."/>
            <person name="Young P.W."/>
            <person name="Sanders I.R."/>
            <person name="Henrissat B."/>
            <person name="Rensing S.A."/>
            <person name="Grigoriev I.V."/>
            <person name="Corradi N."/>
            <person name="Roux C."/>
            <person name="Martin F."/>
        </authorList>
    </citation>
    <scope>NUCLEOTIDE SEQUENCE [LARGE SCALE GENOMIC DNA]</scope>
    <source>
        <strain evidence="1 2">DAOM 197198</strain>
    </source>
</reference>
<dbReference type="EMBL" id="AUPC02000146">
    <property type="protein sequence ID" value="POG68882.1"/>
    <property type="molecule type" value="Genomic_DNA"/>
</dbReference>
<evidence type="ECO:0000313" key="1">
    <source>
        <dbReference type="EMBL" id="POG68882.1"/>
    </source>
</evidence>
<sequence>MTLTENIMELLLTFDKNSSLIEDRFTKELKSLIKLSNSGGLKAKHWSIYEFNDVLDEPACVSKFDIEDNGKIVRANYCGVCASENFSYEVFAAGNSNVWIGIGSGSRVRTNSSNFYCPSFHEDSMRITVYLDMNKRTYTFTVNGTKYLEEE</sequence>
<accession>A0A2P4PU17</accession>
<dbReference type="Gene3D" id="2.60.120.920">
    <property type="match status" value="1"/>
</dbReference>
<evidence type="ECO:0008006" key="3">
    <source>
        <dbReference type="Google" id="ProtNLM"/>
    </source>
</evidence>
<name>A0A2P4PU17_RHIID</name>